<protein>
    <recommendedName>
        <fullName evidence="6">Probable hydrogen peroxide-inducible genes activator</fullName>
    </recommendedName>
</protein>
<dbReference type="PANTHER" id="PTHR30346">
    <property type="entry name" value="TRANSCRIPTIONAL DUAL REGULATOR HCAR-RELATED"/>
    <property type="match status" value="1"/>
</dbReference>
<dbReference type="GeneID" id="29421155"/>
<comment type="similarity">
    <text evidence="1">Belongs to the LysR transcriptional regulatory family.</text>
</comment>
<keyword evidence="2" id="KW-0805">Transcription regulation</keyword>
<evidence type="ECO:0000256" key="1">
    <source>
        <dbReference type="ARBA" id="ARBA00009437"/>
    </source>
</evidence>
<dbReference type="SUPFAM" id="SSF46785">
    <property type="entry name" value="Winged helix' DNA-binding domain"/>
    <property type="match status" value="1"/>
</dbReference>
<organism evidence="8 9">
    <name type="scientific">Corynebacterium diphtheriae</name>
    <dbReference type="NCBI Taxonomy" id="1717"/>
    <lineage>
        <taxon>Bacteria</taxon>
        <taxon>Bacillati</taxon>
        <taxon>Actinomycetota</taxon>
        <taxon>Actinomycetes</taxon>
        <taxon>Mycobacteriales</taxon>
        <taxon>Corynebacteriaceae</taxon>
        <taxon>Corynebacterium</taxon>
    </lineage>
</organism>
<dbReference type="InterPro" id="IPR036390">
    <property type="entry name" value="WH_DNA-bd_sf"/>
</dbReference>
<name>A0A0D6GF46_CORDP</name>
<dbReference type="GO" id="GO:0003700">
    <property type="term" value="F:DNA-binding transcription factor activity"/>
    <property type="evidence" value="ECO:0007669"/>
    <property type="project" value="InterPro"/>
</dbReference>
<gene>
    <name evidence="8" type="ORF">CIP107547_01629</name>
</gene>
<dbReference type="SUPFAM" id="SSF53850">
    <property type="entry name" value="Periplasmic binding protein-like II"/>
    <property type="match status" value="1"/>
</dbReference>
<dbReference type="PANTHER" id="PTHR30346:SF26">
    <property type="entry name" value="HYDROGEN PEROXIDE-INDUCIBLE GENES ACTIVATOR"/>
    <property type="match status" value="1"/>
</dbReference>
<dbReference type="Gene3D" id="1.10.10.10">
    <property type="entry name" value="Winged helix-like DNA-binding domain superfamily/Winged helix DNA-binding domain"/>
    <property type="match status" value="1"/>
</dbReference>
<dbReference type="PROSITE" id="PS50931">
    <property type="entry name" value="HTH_LYSR"/>
    <property type="match status" value="1"/>
</dbReference>
<dbReference type="PRINTS" id="PR00039">
    <property type="entry name" value="HTHLYSR"/>
</dbReference>
<dbReference type="Pfam" id="PF00126">
    <property type="entry name" value="HTH_1"/>
    <property type="match status" value="1"/>
</dbReference>
<dbReference type="InterPro" id="IPR000847">
    <property type="entry name" value="LysR_HTH_N"/>
</dbReference>
<dbReference type="InterPro" id="IPR036388">
    <property type="entry name" value="WH-like_DNA-bd_sf"/>
</dbReference>
<dbReference type="Pfam" id="PF03466">
    <property type="entry name" value="LysR_substrate"/>
    <property type="match status" value="1"/>
</dbReference>
<evidence type="ECO:0000259" key="7">
    <source>
        <dbReference type="PROSITE" id="PS50931"/>
    </source>
</evidence>
<dbReference type="RefSeq" id="WP_014319134.1">
    <property type="nucleotide sequence ID" value="NZ_CP040519.1"/>
</dbReference>
<evidence type="ECO:0000256" key="4">
    <source>
        <dbReference type="ARBA" id="ARBA00023159"/>
    </source>
</evidence>
<dbReference type="Proteomes" id="UP000480222">
    <property type="component" value="Unassembled WGS sequence"/>
</dbReference>
<evidence type="ECO:0000256" key="5">
    <source>
        <dbReference type="ARBA" id="ARBA00023163"/>
    </source>
</evidence>
<keyword evidence="3" id="KW-0238">DNA-binding</keyword>
<dbReference type="InterPro" id="IPR005119">
    <property type="entry name" value="LysR_subst-bd"/>
</dbReference>
<comment type="caution">
    <text evidence="8">The sequence shown here is derived from an EMBL/GenBank/DDBJ whole genome shotgun (WGS) entry which is preliminary data.</text>
</comment>
<dbReference type="AlphaFoldDB" id="A0A0D6GF46"/>
<evidence type="ECO:0000313" key="9">
    <source>
        <dbReference type="Proteomes" id="UP000480222"/>
    </source>
</evidence>
<proteinExistence type="inferred from homology"/>
<dbReference type="FunFam" id="1.10.10.10:FF:000001">
    <property type="entry name" value="LysR family transcriptional regulator"/>
    <property type="match status" value="1"/>
</dbReference>
<accession>A0A0D6GF46</accession>
<dbReference type="GO" id="GO:0003677">
    <property type="term" value="F:DNA binding"/>
    <property type="evidence" value="ECO:0007669"/>
    <property type="project" value="UniProtKB-KW"/>
</dbReference>
<dbReference type="CDD" id="cd08411">
    <property type="entry name" value="PBP2_OxyR"/>
    <property type="match status" value="1"/>
</dbReference>
<keyword evidence="5" id="KW-0804">Transcription</keyword>
<evidence type="ECO:0000256" key="6">
    <source>
        <dbReference type="ARBA" id="ARBA00040885"/>
    </source>
</evidence>
<dbReference type="EMBL" id="CADDAV010000020">
    <property type="protein sequence ID" value="CAB0608416.1"/>
    <property type="molecule type" value="Genomic_DNA"/>
</dbReference>
<dbReference type="GO" id="GO:0032993">
    <property type="term" value="C:protein-DNA complex"/>
    <property type="evidence" value="ECO:0007669"/>
    <property type="project" value="TreeGrafter"/>
</dbReference>
<evidence type="ECO:0000256" key="2">
    <source>
        <dbReference type="ARBA" id="ARBA00023015"/>
    </source>
</evidence>
<sequence length="312" mass="33647">MSNKEYRPTLAQLRTFATIAENKHFGTAAAKLSISQPSLSQALAALENGLGVQLIERSTRRVIVTPAGEMLLPYAKATLDAADAFLAHAHGASGTLSGPMSLGIIPTIAPYILPNLLDAVRDEFPDLELRIVEEQTKHLIALLRDGHIDCAILALPTEQIGFTEMPLYVEDFCMVTTEDHPLAHRNDLTLSHLKELDLLLLDDGHCLRDQIVDLCRHVDVNPTHSKAAETRAASLTTVMQLVSAGMGATLVPESSVSIECSRPGLATATFAPGVSASRQVGMVYRTSSSRTEEFQKLGSIVGQAFQDVIAQN</sequence>
<dbReference type="KEGG" id="cdip:ERS451417_01443"/>
<evidence type="ECO:0000313" key="8">
    <source>
        <dbReference type="EMBL" id="CAB0608416.1"/>
    </source>
</evidence>
<reference evidence="8 9" key="1">
    <citation type="submission" date="2020-02" db="EMBL/GenBank/DDBJ databases">
        <authorList>
            <person name="Brisse S."/>
        </authorList>
    </citation>
    <scope>NUCLEOTIDE SEQUENCE [LARGE SCALE GENOMIC DNA]</scope>
    <source>
        <strain evidence="8">CIP107547</strain>
    </source>
</reference>
<keyword evidence="4" id="KW-0010">Activator</keyword>
<dbReference type="Gene3D" id="3.40.190.10">
    <property type="entry name" value="Periplasmic binding protein-like II"/>
    <property type="match status" value="2"/>
</dbReference>
<evidence type="ECO:0000256" key="3">
    <source>
        <dbReference type="ARBA" id="ARBA00023125"/>
    </source>
</evidence>
<feature type="domain" description="HTH lysR-type" evidence="7">
    <location>
        <begin position="8"/>
        <end position="65"/>
    </location>
</feature>